<dbReference type="RefSeq" id="WP_092466308.1">
    <property type="nucleotide sequence ID" value="NZ_FNCZ01000001.1"/>
</dbReference>
<dbReference type="InterPro" id="IPR034660">
    <property type="entry name" value="DinB/YfiT-like"/>
</dbReference>
<evidence type="ECO:0000313" key="2">
    <source>
        <dbReference type="Proteomes" id="UP000199492"/>
    </source>
</evidence>
<evidence type="ECO:0008006" key="3">
    <source>
        <dbReference type="Google" id="ProtNLM"/>
    </source>
</evidence>
<accession>A0A1G7XUZ2</accession>
<dbReference type="AlphaFoldDB" id="A0A1G7XUZ2"/>
<proteinExistence type="predicted"/>
<organism evidence="1 2">
    <name type="scientific">Winogradskyella thalassocola</name>
    <dbReference type="NCBI Taxonomy" id="262004"/>
    <lineage>
        <taxon>Bacteria</taxon>
        <taxon>Pseudomonadati</taxon>
        <taxon>Bacteroidota</taxon>
        <taxon>Flavobacteriia</taxon>
        <taxon>Flavobacteriales</taxon>
        <taxon>Flavobacteriaceae</taxon>
        <taxon>Winogradskyella</taxon>
    </lineage>
</organism>
<dbReference type="Proteomes" id="UP000199492">
    <property type="component" value="Unassembled WGS sequence"/>
</dbReference>
<dbReference type="Pfam" id="PF07606">
    <property type="entry name" value="DUF1569"/>
    <property type="match status" value="1"/>
</dbReference>
<name>A0A1G7XUZ2_9FLAO</name>
<sequence>MKKLDITVLQNALSQIEGYIPQREILNTNVSKATVAWHLDHSLKVINAVVTTMQNSDPALYKDNFSFLGKLLLKFGFFPRGKAKAPKYVTPPEVILEDDIILQLAEARTNIKTISNLDDNAYFKHPLFGNINKYRVVQFLDAHTNHHLKIVKSIVK</sequence>
<protein>
    <recommendedName>
        <fullName evidence="3">DinB superfamily protein</fullName>
    </recommendedName>
</protein>
<evidence type="ECO:0000313" key="1">
    <source>
        <dbReference type="EMBL" id="SDG88025.1"/>
    </source>
</evidence>
<dbReference type="EMBL" id="FNCZ01000001">
    <property type="protein sequence ID" value="SDG88025.1"/>
    <property type="molecule type" value="Genomic_DNA"/>
</dbReference>
<dbReference type="Gene3D" id="1.20.120.450">
    <property type="entry name" value="dinb family like domain"/>
    <property type="match status" value="1"/>
</dbReference>
<dbReference type="InterPro" id="IPR011463">
    <property type="entry name" value="DUF1569"/>
</dbReference>
<dbReference type="OrthoDB" id="981199at2"/>
<reference evidence="2" key="1">
    <citation type="submission" date="2016-10" db="EMBL/GenBank/DDBJ databases">
        <authorList>
            <person name="Varghese N."/>
            <person name="Submissions S."/>
        </authorList>
    </citation>
    <scope>NUCLEOTIDE SEQUENCE [LARGE SCALE GENOMIC DNA]</scope>
    <source>
        <strain evidence="2">DSM 15363</strain>
    </source>
</reference>
<gene>
    <name evidence="1" type="ORF">SAMN04489796_101837</name>
</gene>
<keyword evidence="2" id="KW-1185">Reference proteome</keyword>